<feature type="non-terminal residue" evidence="1">
    <location>
        <position position="93"/>
    </location>
</feature>
<accession>A0A0D7A2M3</accession>
<evidence type="ECO:0000313" key="2">
    <source>
        <dbReference type="Proteomes" id="UP000054144"/>
    </source>
</evidence>
<name>A0A0D7A2M3_9AGAR</name>
<proteinExistence type="predicted"/>
<reference evidence="1 2" key="1">
    <citation type="journal article" date="2015" name="Fungal Genet. Biol.">
        <title>Evolution of novel wood decay mechanisms in Agaricales revealed by the genome sequences of Fistulina hepatica and Cylindrobasidium torrendii.</title>
        <authorList>
            <person name="Floudas D."/>
            <person name="Held B.W."/>
            <person name="Riley R."/>
            <person name="Nagy L.G."/>
            <person name="Koehler G."/>
            <person name="Ransdell A.S."/>
            <person name="Younus H."/>
            <person name="Chow J."/>
            <person name="Chiniquy J."/>
            <person name="Lipzen A."/>
            <person name="Tritt A."/>
            <person name="Sun H."/>
            <person name="Haridas S."/>
            <person name="LaButti K."/>
            <person name="Ohm R.A."/>
            <person name="Kues U."/>
            <person name="Blanchette R.A."/>
            <person name="Grigoriev I.V."/>
            <person name="Minto R.E."/>
            <person name="Hibbett D.S."/>
        </authorList>
    </citation>
    <scope>NUCLEOTIDE SEQUENCE [LARGE SCALE GENOMIC DNA]</scope>
    <source>
        <strain evidence="1 2">ATCC 64428</strain>
    </source>
</reference>
<dbReference type="OrthoDB" id="3231772at2759"/>
<dbReference type="EMBL" id="KN882062">
    <property type="protein sequence ID" value="KIY45053.1"/>
    <property type="molecule type" value="Genomic_DNA"/>
</dbReference>
<protein>
    <submittedName>
        <fullName evidence="1">Uncharacterized protein</fullName>
    </submittedName>
</protein>
<gene>
    <name evidence="1" type="ORF">FISHEDRAFT_19924</name>
</gene>
<sequence>FTSPVDAGQFAFARIQDNVHLIQLSEKQSPTVHEAVEVKLFRHEFVTLFRLSETKTMDLADISVIEVINCDETRYEEDTGTVFLAKELMETLR</sequence>
<feature type="non-terminal residue" evidence="1">
    <location>
        <position position="1"/>
    </location>
</feature>
<keyword evidence="2" id="KW-1185">Reference proteome</keyword>
<dbReference type="AlphaFoldDB" id="A0A0D7A2M3"/>
<evidence type="ECO:0000313" key="1">
    <source>
        <dbReference type="EMBL" id="KIY45053.1"/>
    </source>
</evidence>
<organism evidence="1 2">
    <name type="scientific">Fistulina hepatica ATCC 64428</name>
    <dbReference type="NCBI Taxonomy" id="1128425"/>
    <lineage>
        <taxon>Eukaryota</taxon>
        <taxon>Fungi</taxon>
        <taxon>Dikarya</taxon>
        <taxon>Basidiomycota</taxon>
        <taxon>Agaricomycotina</taxon>
        <taxon>Agaricomycetes</taxon>
        <taxon>Agaricomycetidae</taxon>
        <taxon>Agaricales</taxon>
        <taxon>Fistulinaceae</taxon>
        <taxon>Fistulina</taxon>
    </lineage>
</organism>
<dbReference type="Proteomes" id="UP000054144">
    <property type="component" value="Unassembled WGS sequence"/>
</dbReference>